<dbReference type="Proteomes" id="UP000244180">
    <property type="component" value="Unassembled WGS sequence"/>
</dbReference>
<comment type="caution">
    <text evidence="1">The sequence shown here is derived from an EMBL/GenBank/DDBJ whole genome shotgun (WGS) entry which is preliminary data.</text>
</comment>
<dbReference type="AlphaFoldDB" id="A0A2T5G3S4"/>
<reference evidence="1 2" key="1">
    <citation type="submission" date="2017-08" db="EMBL/GenBank/DDBJ databases">
        <title>Burning lignite coal seam in the remote Altai Mountains harbors a hydrogen-driven thermophilic microbial community.</title>
        <authorList>
            <person name="Kadnikov V.V."/>
            <person name="Mardanov A.V."/>
            <person name="Ivasenko D."/>
            <person name="Beletsky A.V."/>
            <person name="Karnachuk O.V."/>
            <person name="Ravin N.V."/>
        </authorList>
    </citation>
    <scope>NUCLEOTIDE SEQUENCE [LARGE SCALE GENOMIC DNA]</scope>
    <source>
        <strain evidence="1">AL33</strain>
    </source>
</reference>
<evidence type="ECO:0000313" key="2">
    <source>
        <dbReference type="Proteomes" id="UP000244180"/>
    </source>
</evidence>
<organism evidence="1 2">
    <name type="scientific">Hydrogenibacillus schlegelii</name>
    <name type="common">Bacillus schlegelii</name>
    <dbReference type="NCBI Taxonomy" id="1484"/>
    <lineage>
        <taxon>Bacteria</taxon>
        <taxon>Bacillati</taxon>
        <taxon>Bacillota</taxon>
        <taxon>Bacilli</taxon>
        <taxon>Bacillales</taxon>
        <taxon>Bacillales Family X. Incertae Sedis</taxon>
        <taxon>Hydrogenibacillus</taxon>
    </lineage>
</organism>
<name>A0A2T5G3S4_HYDSH</name>
<sequence>MSRIVAPLVARHHFRSLGQKIGDLALPLVSPHRADDDHRGHNASPLLCSRIHARPSRAIPRRFSRIRGPRHRG</sequence>
<accession>A0A2T5G3S4</accession>
<protein>
    <submittedName>
        <fullName evidence="1">Uncharacterized protein</fullName>
    </submittedName>
</protein>
<dbReference type="EMBL" id="PEBV01000068">
    <property type="protein sequence ID" value="PTQ50837.1"/>
    <property type="molecule type" value="Genomic_DNA"/>
</dbReference>
<gene>
    <name evidence="1" type="ORF">HSCHL_2496</name>
</gene>
<proteinExistence type="predicted"/>
<evidence type="ECO:0000313" key="1">
    <source>
        <dbReference type="EMBL" id="PTQ50837.1"/>
    </source>
</evidence>